<comment type="caution">
    <text evidence="2">The sequence shown here is derived from an EMBL/GenBank/DDBJ whole genome shotgun (WGS) entry which is preliminary data.</text>
</comment>
<reference evidence="3" key="1">
    <citation type="journal article" date="2019" name="Int. J. Syst. Evol. Microbiol.">
        <title>The Global Catalogue of Microorganisms (GCM) 10K type strain sequencing project: providing services to taxonomists for standard genome sequencing and annotation.</title>
        <authorList>
            <consortium name="The Broad Institute Genomics Platform"/>
            <consortium name="The Broad Institute Genome Sequencing Center for Infectious Disease"/>
            <person name="Wu L."/>
            <person name="Ma J."/>
        </authorList>
    </citation>
    <scope>NUCLEOTIDE SEQUENCE [LARGE SCALE GENOMIC DNA]</scope>
    <source>
        <strain evidence="3">CGMCC 1.10131</strain>
    </source>
</reference>
<feature type="domain" description="Chalcone isomerase" evidence="1">
    <location>
        <begin position="15"/>
        <end position="148"/>
    </location>
</feature>
<protein>
    <recommendedName>
        <fullName evidence="1">Chalcone isomerase domain-containing protein</fullName>
    </recommendedName>
</protein>
<evidence type="ECO:0000313" key="3">
    <source>
        <dbReference type="Proteomes" id="UP000651977"/>
    </source>
</evidence>
<dbReference type="Pfam" id="PF16036">
    <property type="entry name" value="Chalcone_3"/>
    <property type="match status" value="1"/>
</dbReference>
<evidence type="ECO:0000313" key="2">
    <source>
        <dbReference type="EMBL" id="GGB02157.1"/>
    </source>
</evidence>
<proteinExistence type="predicted"/>
<dbReference type="RefSeq" id="WP_055734469.1">
    <property type="nucleotide sequence ID" value="NZ_BMDY01000007.1"/>
</dbReference>
<accession>A0ABQ1I155</accession>
<keyword evidence="3" id="KW-1185">Reference proteome</keyword>
<dbReference type="Proteomes" id="UP000651977">
    <property type="component" value="Unassembled WGS sequence"/>
</dbReference>
<organism evidence="2 3">
    <name type="scientific">Agarivorans gilvus</name>
    <dbReference type="NCBI Taxonomy" id="680279"/>
    <lineage>
        <taxon>Bacteria</taxon>
        <taxon>Pseudomonadati</taxon>
        <taxon>Pseudomonadota</taxon>
        <taxon>Gammaproteobacteria</taxon>
        <taxon>Alteromonadales</taxon>
        <taxon>Alteromonadaceae</taxon>
        <taxon>Agarivorans</taxon>
    </lineage>
</organism>
<name>A0ABQ1I155_9ALTE</name>
<sequence length="162" mass="18421">MLNSILLAALLSSANVPNSALQKVGEAQLRWLFWPIYQVSLHSPDGQYQPQRYPMSLSIHYLRDIKQSALLEATEDEWQRLGICQQAPCQRWLGQLAEIWPDLTEGDQLQLFASSANQATFFLNGQAIGKMNDDLFSQHFLDIWLSENSRFPEQQQALVGGE</sequence>
<dbReference type="InterPro" id="IPR016087">
    <property type="entry name" value="Chalcone_isomerase"/>
</dbReference>
<evidence type="ECO:0000259" key="1">
    <source>
        <dbReference type="Pfam" id="PF16036"/>
    </source>
</evidence>
<dbReference type="EMBL" id="BMDY01000007">
    <property type="protein sequence ID" value="GGB02157.1"/>
    <property type="molecule type" value="Genomic_DNA"/>
</dbReference>
<gene>
    <name evidence="2" type="ORF">GCM10007414_14280</name>
</gene>